<dbReference type="Pfam" id="PF00094">
    <property type="entry name" value="VWD"/>
    <property type="match status" value="1"/>
</dbReference>
<accession>A0AAE0VXC8</accession>
<dbReference type="EMBL" id="JAEAOA010001154">
    <property type="protein sequence ID" value="KAK3592575.1"/>
    <property type="molecule type" value="Genomic_DNA"/>
</dbReference>
<feature type="domain" description="VWFD" evidence="3">
    <location>
        <begin position="262"/>
        <end position="445"/>
    </location>
</feature>
<dbReference type="InterPro" id="IPR050969">
    <property type="entry name" value="Dev_Signal_Modulators"/>
</dbReference>
<evidence type="ECO:0000259" key="3">
    <source>
        <dbReference type="PROSITE" id="PS51233"/>
    </source>
</evidence>
<dbReference type="PANTHER" id="PTHR14949:SF54">
    <property type="entry name" value="VWFD DOMAIN-CONTAINING PROTEIN"/>
    <property type="match status" value="1"/>
</dbReference>
<comment type="caution">
    <text evidence="4">The sequence shown here is derived from an EMBL/GenBank/DDBJ whole genome shotgun (WGS) entry which is preliminary data.</text>
</comment>
<dbReference type="GO" id="GO:0005576">
    <property type="term" value="C:extracellular region"/>
    <property type="evidence" value="ECO:0007669"/>
    <property type="project" value="TreeGrafter"/>
</dbReference>
<dbReference type="InterPro" id="IPR001846">
    <property type="entry name" value="VWF_type-D"/>
</dbReference>
<dbReference type="GO" id="GO:0005102">
    <property type="term" value="F:signaling receptor binding"/>
    <property type="evidence" value="ECO:0007669"/>
    <property type="project" value="TreeGrafter"/>
</dbReference>
<protein>
    <recommendedName>
        <fullName evidence="3">VWFD domain-containing protein</fullName>
    </recommendedName>
</protein>
<sequence length="448" mass="50228">MDGPKPTGDGTAPSVSLQPTIHVERDIEHLMPPFKNKLLFYCNFTPDNDSNLLYTVEWYKGYNTLGSLLYESEPTKFITEHEFKIKTALTEDKMGTIGIHLVCSVMARREKYGIPSTPSTSESFFAGIEVVNKTAVHISTNLDNPIIYIRSTIPFACAGEECLLDINLFVPSVDDCRLPKAGVQASSGCGVAIPKTKWDQPQPLTIALKEADSSITTDPVIMEVYLKTIPRFLSHKIFQNHVLPDRVQVHLSRLNMAILNGKVCHAICDPHMQTFDQLLYENQREGTFVLYSNTDYPAEVQIETKSCYRNNNPPYCPCGVAVRAGRDVFVVNKCEPPFEVRMVQCLDGVLKGKVTTDKKSFTVNLPTGTVVHIDNQGYFETYGISYNVIIEPALTDYGHKNGIARTKGLCGTFDGNRSNDLLKRDGLFDNPDLVNHWRDPSSFNEDWR</sequence>
<evidence type="ECO:0000313" key="5">
    <source>
        <dbReference type="Proteomes" id="UP001195483"/>
    </source>
</evidence>
<keyword evidence="1" id="KW-0732">Signal</keyword>
<keyword evidence="5" id="KW-1185">Reference proteome</keyword>
<reference evidence="4" key="2">
    <citation type="journal article" date="2021" name="Genome Biol. Evol.">
        <title>Developing a high-quality reference genome for a parasitic bivalve with doubly uniparental inheritance (Bivalvia: Unionida).</title>
        <authorList>
            <person name="Smith C.H."/>
        </authorList>
    </citation>
    <scope>NUCLEOTIDE SEQUENCE</scope>
    <source>
        <strain evidence="4">CHS0354</strain>
        <tissue evidence="4">Mantle</tissue>
    </source>
</reference>
<keyword evidence="2" id="KW-1015">Disulfide bond</keyword>
<dbReference type="PROSITE" id="PS51233">
    <property type="entry name" value="VWFD"/>
    <property type="match status" value="1"/>
</dbReference>
<organism evidence="4 5">
    <name type="scientific">Potamilus streckersoni</name>
    <dbReference type="NCBI Taxonomy" id="2493646"/>
    <lineage>
        <taxon>Eukaryota</taxon>
        <taxon>Metazoa</taxon>
        <taxon>Spiralia</taxon>
        <taxon>Lophotrochozoa</taxon>
        <taxon>Mollusca</taxon>
        <taxon>Bivalvia</taxon>
        <taxon>Autobranchia</taxon>
        <taxon>Heteroconchia</taxon>
        <taxon>Palaeoheterodonta</taxon>
        <taxon>Unionida</taxon>
        <taxon>Unionoidea</taxon>
        <taxon>Unionidae</taxon>
        <taxon>Ambleminae</taxon>
        <taxon>Lampsilini</taxon>
        <taxon>Potamilus</taxon>
    </lineage>
</organism>
<dbReference type="Proteomes" id="UP001195483">
    <property type="component" value="Unassembled WGS sequence"/>
</dbReference>
<proteinExistence type="predicted"/>
<name>A0AAE0VXC8_9BIVA</name>
<evidence type="ECO:0000256" key="2">
    <source>
        <dbReference type="ARBA" id="ARBA00023157"/>
    </source>
</evidence>
<dbReference type="GO" id="GO:0009986">
    <property type="term" value="C:cell surface"/>
    <property type="evidence" value="ECO:0007669"/>
    <property type="project" value="TreeGrafter"/>
</dbReference>
<reference evidence="4" key="1">
    <citation type="journal article" date="2021" name="Genome Biol. Evol.">
        <title>A High-Quality Reference Genome for a Parasitic Bivalve with Doubly Uniparental Inheritance (Bivalvia: Unionida).</title>
        <authorList>
            <person name="Smith C.H."/>
        </authorList>
    </citation>
    <scope>NUCLEOTIDE SEQUENCE</scope>
    <source>
        <strain evidence="4">CHS0354</strain>
    </source>
</reference>
<dbReference type="PANTHER" id="PTHR14949">
    <property type="entry name" value="EGF-LIKE-DOMAIN, MULTIPLE 7, 8"/>
    <property type="match status" value="1"/>
</dbReference>
<gene>
    <name evidence="4" type="ORF">CHS0354_018842</name>
</gene>
<evidence type="ECO:0000256" key="1">
    <source>
        <dbReference type="ARBA" id="ARBA00022729"/>
    </source>
</evidence>
<reference evidence="4" key="3">
    <citation type="submission" date="2023-05" db="EMBL/GenBank/DDBJ databases">
        <authorList>
            <person name="Smith C.H."/>
        </authorList>
    </citation>
    <scope>NUCLEOTIDE SEQUENCE</scope>
    <source>
        <strain evidence="4">CHS0354</strain>
        <tissue evidence="4">Mantle</tissue>
    </source>
</reference>
<evidence type="ECO:0000313" key="4">
    <source>
        <dbReference type="EMBL" id="KAK3592575.1"/>
    </source>
</evidence>
<dbReference type="AlphaFoldDB" id="A0AAE0VXC8"/>